<keyword evidence="3" id="KW-0732">Signal</keyword>
<name>A0AAN8ZJ12_9MAGN</name>
<dbReference type="Proteomes" id="UP001370490">
    <property type="component" value="Unassembled WGS sequence"/>
</dbReference>
<feature type="compositionally biased region" description="Polar residues" evidence="1">
    <location>
        <begin position="70"/>
        <end position="86"/>
    </location>
</feature>
<feature type="region of interest" description="Disordered" evidence="1">
    <location>
        <begin position="70"/>
        <end position="93"/>
    </location>
</feature>
<gene>
    <name evidence="4" type="ORF">RJ641_033075</name>
</gene>
<proteinExistence type="predicted"/>
<dbReference type="AlphaFoldDB" id="A0AAN8ZJ12"/>
<feature type="chain" id="PRO_5043013059" description="Transmembrane protein" evidence="3">
    <location>
        <begin position="23"/>
        <end position="137"/>
    </location>
</feature>
<keyword evidence="2" id="KW-1133">Transmembrane helix</keyword>
<comment type="caution">
    <text evidence="4">The sequence shown here is derived from an EMBL/GenBank/DDBJ whole genome shotgun (WGS) entry which is preliminary data.</text>
</comment>
<feature type="transmembrane region" description="Helical" evidence="2">
    <location>
        <begin position="99"/>
        <end position="120"/>
    </location>
</feature>
<sequence>MPTIVSLLLFISSLSFLSIARAQDRAPHGLSFENPVAFSPSAVEFFHPNVQPSASKDSCLTCSPLPLAAQVQSTPAHESRDSTTSQPSGGGSRVGPGGVAGIVFGFVFVVLVAMGVYYVVMTRRENTSRAKTVQPDV</sequence>
<evidence type="ECO:0000256" key="2">
    <source>
        <dbReference type="SAM" id="Phobius"/>
    </source>
</evidence>
<dbReference type="PANTHER" id="PTHR35718:SF1">
    <property type="entry name" value="EXPRESSED PROTEIN"/>
    <property type="match status" value="1"/>
</dbReference>
<evidence type="ECO:0000256" key="3">
    <source>
        <dbReference type="SAM" id="SignalP"/>
    </source>
</evidence>
<organism evidence="4 5">
    <name type="scientific">Dillenia turbinata</name>
    <dbReference type="NCBI Taxonomy" id="194707"/>
    <lineage>
        <taxon>Eukaryota</taxon>
        <taxon>Viridiplantae</taxon>
        <taxon>Streptophyta</taxon>
        <taxon>Embryophyta</taxon>
        <taxon>Tracheophyta</taxon>
        <taxon>Spermatophyta</taxon>
        <taxon>Magnoliopsida</taxon>
        <taxon>eudicotyledons</taxon>
        <taxon>Gunneridae</taxon>
        <taxon>Pentapetalae</taxon>
        <taxon>Dilleniales</taxon>
        <taxon>Dilleniaceae</taxon>
        <taxon>Dillenia</taxon>
    </lineage>
</organism>
<feature type="signal peptide" evidence="3">
    <location>
        <begin position="1"/>
        <end position="22"/>
    </location>
</feature>
<evidence type="ECO:0000256" key="1">
    <source>
        <dbReference type="SAM" id="MobiDB-lite"/>
    </source>
</evidence>
<protein>
    <recommendedName>
        <fullName evidence="6">Transmembrane protein</fullName>
    </recommendedName>
</protein>
<keyword evidence="2" id="KW-0812">Transmembrane</keyword>
<accession>A0AAN8ZJ12</accession>
<keyword evidence="5" id="KW-1185">Reference proteome</keyword>
<reference evidence="4 5" key="1">
    <citation type="submission" date="2023-12" db="EMBL/GenBank/DDBJ databases">
        <title>A high-quality genome assembly for Dillenia turbinata (Dilleniales).</title>
        <authorList>
            <person name="Chanderbali A."/>
        </authorList>
    </citation>
    <scope>NUCLEOTIDE SEQUENCE [LARGE SCALE GENOMIC DNA]</scope>
    <source>
        <strain evidence="4">LSX21</strain>
        <tissue evidence="4">Leaf</tissue>
    </source>
</reference>
<keyword evidence="2" id="KW-0472">Membrane</keyword>
<evidence type="ECO:0000313" key="4">
    <source>
        <dbReference type="EMBL" id="KAK6936045.1"/>
    </source>
</evidence>
<dbReference type="EMBL" id="JBAMMX010000007">
    <property type="protein sequence ID" value="KAK6936045.1"/>
    <property type="molecule type" value="Genomic_DNA"/>
</dbReference>
<evidence type="ECO:0000313" key="5">
    <source>
        <dbReference type="Proteomes" id="UP001370490"/>
    </source>
</evidence>
<dbReference type="PANTHER" id="PTHR35718">
    <property type="entry name" value="EXPRESSED PROTEIN"/>
    <property type="match status" value="1"/>
</dbReference>
<evidence type="ECO:0008006" key="6">
    <source>
        <dbReference type="Google" id="ProtNLM"/>
    </source>
</evidence>